<feature type="domain" description="Nudix hydrolase" evidence="4">
    <location>
        <begin position="20"/>
        <end position="151"/>
    </location>
</feature>
<protein>
    <submittedName>
        <fullName evidence="5">Mutator mutT protein</fullName>
    </submittedName>
</protein>
<accession>A0A1M5T2J1</accession>
<sequence length="151" mass="16931">MNSSHDYISWLRSKVGHEKVILVFAGGCIFNDKGEVLLQRRGDSNKWGFPGGAIEIGETLQEAAIREAKEETGLDVEVGDIIGIYTDSDMKYPNGDKAHSICIGFKLKAVGGELHCDNEETLELKYFSKEDKPVLFCKQHEELWQDVLGKR</sequence>
<dbReference type="InterPro" id="IPR015797">
    <property type="entry name" value="NUDIX_hydrolase-like_dom_sf"/>
</dbReference>
<dbReference type="Proteomes" id="UP000184278">
    <property type="component" value="Unassembled WGS sequence"/>
</dbReference>
<dbReference type="PRINTS" id="PR00502">
    <property type="entry name" value="NUDIXFAMILY"/>
</dbReference>
<dbReference type="SUPFAM" id="SSF55811">
    <property type="entry name" value="Nudix"/>
    <property type="match status" value="1"/>
</dbReference>
<evidence type="ECO:0000259" key="4">
    <source>
        <dbReference type="PROSITE" id="PS51462"/>
    </source>
</evidence>
<dbReference type="PROSITE" id="PS51462">
    <property type="entry name" value="NUDIX"/>
    <property type="match status" value="1"/>
</dbReference>
<dbReference type="InterPro" id="IPR020084">
    <property type="entry name" value="NUDIX_hydrolase_CS"/>
</dbReference>
<keyword evidence="6" id="KW-1185">Reference proteome</keyword>
<dbReference type="OrthoDB" id="9787476at2"/>
<dbReference type="EMBL" id="FQXK01000004">
    <property type="protein sequence ID" value="SHH44979.1"/>
    <property type="molecule type" value="Genomic_DNA"/>
</dbReference>
<name>A0A1M5T2J1_BUTFI</name>
<dbReference type="PANTHER" id="PTHR43046:SF2">
    <property type="entry name" value="8-OXO-DGTP DIPHOSPHATASE-RELATED"/>
    <property type="match status" value="1"/>
</dbReference>
<evidence type="ECO:0000313" key="5">
    <source>
        <dbReference type="EMBL" id="SHH44979.1"/>
    </source>
</evidence>
<dbReference type="AlphaFoldDB" id="A0A1M5T2J1"/>
<gene>
    <name evidence="5" type="ORF">SAMN02745229_00472</name>
</gene>
<dbReference type="GeneID" id="89509377"/>
<evidence type="ECO:0000313" key="6">
    <source>
        <dbReference type="Proteomes" id="UP000184278"/>
    </source>
</evidence>
<dbReference type="InterPro" id="IPR000086">
    <property type="entry name" value="NUDIX_hydrolase_dom"/>
</dbReference>
<evidence type="ECO:0000256" key="3">
    <source>
        <dbReference type="RuleBase" id="RU003476"/>
    </source>
</evidence>
<keyword evidence="2 3" id="KW-0378">Hydrolase</keyword>
<evidence type="ECO:0000256" key="1">
    <source>
        <dbReference type="ARBA" id="ARBA00001946"/>
    </source>
</evidence>
<reference evidence="6" key="1">
    <citation type="submission" date="2016-11" db="EMBL/GenBank/DDBJ databases">
        <authorList>
            <person name="Varghese N."/>
            <person name="Submissions S."/>
        </authorList>
    </citation>
    <scope>NUCLEOTIDE SEQUENCE [LARGE SCALE GENOMIC DNA]</scope>
    <source>
        <strain evidence="6">DSM 3071</strain>
    </source>
</reference>
<proteinExistence type="inferred from homology"/>
<dbReference type="CDD" id="cd04677">
    <property type="entry name" value="NUDIX_Hydrolase"/>
    <property type="match status" value="1"/>
</dbReference>
<dbReference type="RefSeq" id="WP_073385195.1">
    <property type="nucleotide sequence ID" value="NZ_FQXK01000004.1"/>
</dbReference>
<dbReference type="Pfam" id="PF00293">
    <property type="entry name" value="NUDIX"/>
    <property type="match status" value="1"/>
</dbReference>
<dbReference type="InterPro" id="IPR020476">
    <property type="entry name" value="Nudix_hydrolase"/>
</dbReference>
<dbReference type="GO" id="GO:0016787">
    <property type="term" value="F:hydrolase activity"/>
    <property type="evidence" value="ECO:0007669"/>
    <property type="project" value="UniProtKB-KW"/>
</dbReference>
<comment type="cofactor">
    <cofactor evidence="1">
        <name>Mg(2+)</name>
        <dbReference type="ChEBI" id="CHEBI:18420"/>
    </cofactor>
</comment>
<evidence type="ECO:0000256" key="2">
    <source>
        <dbReference type="ARBA" id="ARBA00022801"/>
    </source>
</evidence>
<organism evidence="5 6">
    <name type="scientific">Butyrivibrio fibrisolvens DSM 3071</name>
    <dbReference type="NCBI Taxonomy" id="1121131"/>
    <lineage>
        <taxon>Bacteria</taxon>
        <taxon>Bacillati</taxon>
        <taxon>Bacillota</taxon>
        <taxon>Clostridia</taxon>
        <taxon>Lachnospirales</taxon>
        <taxon>Lachnospiraceae</taxon>
        <taxon>Butyrivibrio</taxon>
    </lineage>
</organism>
<dbReference type="PANTHER" id="PTHR43046">
    <property type="entry name" value="GDP-MANNOSE MANNOSYL HYDROLASE"/>
    <property type="match status" value="1"/>
</dbReference>
<dbReference type="STRING" id="1121131.SAMN02745229_00472"/>
<dbReference type="PROSITE" id="PS00893">
    <property type="entry name" value="NUDIX_BOX"/>
    <property type="match status" value="1"/>
</dbReference>
<dbReference type="Gene3D" id="3.90.79.10">
    <property type="entry name" value="Nucleoside Triphosphate Pyrophosphohydrolase"/>
    <property type="match status" value="1"/>
</dbReference>
<comment type="similarity">
    <text evidence="3">Belongs to the Nudix hydrolase family.</text>
</comment>